<dbReference type="Pfam" id="PF02775">
    <property type="entry name" value="TPP_enzyme_C"/>
    <property type="match status" value="1"/>
</dbReference>
<proteinExistence type="inferred from homology"/>
<sequence>MRGERGVVIPHCYGNATLLESDFVLGIGNRWANRHTGGLDTYTRGRTFVHVDIEPTQIGRVFPPDYGIVSDAGPALELFVEAARELKGAGALRDRGDWADSCRQRKATMLRRTHFDQVPVKPQRVYEELNKAFGRDTRYVSTIGLSQIQAAQMLHVYHPRHWINAGQAGPLGWTVPAALGVATADPDATGLLRPAVLRQRQRPRGGRLRRRLRASTAARARPRPRTRRAAPRTPRTRRPPAPGYGAPAARRPTHSTSARPVASRPEATGGPTQPPSGRVPARDRRPVDVMVSALFRTNRFLVRFRCACVIICIPEVRTWRRIFMRPTRAALLVVATALTPALLFTAPAFADGSAAPVTTTVATVSDTPVDEMSEDELRAAIAAILADEDSGRGVVREANEALNGTVDDMRAFLKTGYRLAQAEDDRVAIARILHAATQNNDKRVIEEANELLDNNSPEEMRAWLETGYRLAQAEDDAVYIARMLADPDISDALRAAANAALDDGSPEALRYFREVGQYEVAG</sequence>
<name>A0ABN1WG64_9ACTN</name>
<evidence type="ECO:0000256" key="2">
    <source>
        <dbReference type="SAM" id="MobiDB-lite"/>
    </source>
</evidence>
<organism evidence="5 6">
    <name type="scientific">Streptomyces javensis</name>
    <dbReference type="NCBI Taxonomy" id="114698"/>
    <lineage>
        <taxon>Bacteria</taxon>
        <taxon>Bacillati</taxon>
        <taxon>Actinomycetota</taxon>
        <taxon>Actinomycetes</taxon>
        <taxon>Kitasatosporales</taxon>
        <taxon>Streptomycetaceae</taxon>
        <taxon>Streptomyces</taxon>
        <taxon>Streptomyces violaceusniger group</taxon>
    </lineage>
</organism>
<evidence type="ECO:0000256" key="1">
    <source>
        <dbReference type="ARBA" id="ARBA00007812"/>
    </source>
</evidence>
<dbReference type="PANTHER" id="PTHR18968:SF14">
    <property type="entry name" value="GLYOXYLATE CARBOLIGASE"/>
    <property type="match status" value="1"/>
</dbReference>
<feature type="region of interest" description="Disordered" evidence="2">
    <location>
        <begin position="192"/>
        <end position="283"/>
    </location>
</feature>
<dbReference type="InterPro" id="IPR029035">
    <property type="entry name" value="DHS-like_NAD/FAD-binding_dom"/>
</dbReference>
<feature type="compositionally biased region" description="Basic residues" evidence="2">
    <location>
        <begin position="220"/>
        <end position="238"/>
    </location>
</feature>
<evidence type="ECO:0000313" key="5">
    <source>
        <dbReference type="EMBL" id="GAA1249410.1"/>
    </source>
</evidence>
<protein>
    <submittedName>
        <fullName evidence="5">Uncharacterized protein</fullName>
    </submittedName>
</protein>
<dbReference type="EMBL" id="BAAAIH010000001">
    <property type="protein sequence ID" value="GAA1249410.1"/>
    <property type="molecule type" value="Genomic_DNA"/>
</dbReference>
<evidence type="ECO:0000259" key="3">
    <source>
        <dbReference type="Pfam" id="PF00205"/>
    </source>
</evidence>
<dbReference type="InterPro" id="IPR005506">
    <property type="entry name" value="DUF312_ALF"/>
</dbReference>
<feature type="compositionally biased region" description="Basic residues" evidence="2">
    <location>
        <begin position="199"/>
        <end position="213"/>
    </location>
</feature>
<dbReference type="InterPro" id="IPR029061">
    <property type="entry name" value="THDP-binding"/>
</dbReference>
<keyword evidence="6" id="KW-1185">Reference proteome</keyword>
<dbReference type="InterPro" id="IPR045229">
    <property type="entry name" value="TPP_enz"/>
</dbReference>
<comment type="similarity">
    <text evidence="1">Belongs to the TPP enzyme family.</text>
</comment>
<evidence type="ECO:0000313" key="6">
    <source>
        <dbReference type="Proteomes" id="UP001500282"/>
    </source>
</evidence>
<feature type="domain" description="Thiamine pyrophosphate enzyme TPP-binding" evidence="4">
    <location>
        <begin position="143"/>
        <end position="188"/>
    </location>
</feature>
<accession>A0ABN1WG64</accession>
<evidence type="ECO:0000259" key="4">
    <source>
        <dbReference type="Pfam" id="PF02775"/>
    </source>
</evidence>
<dbReference type="PANTHER" id="PTHR18968">
    <property type="entry name" value="THIAMINE PYROPHOSPHATE ENZYMES"/>
    <property type="match status" value="1"/>
</dbReference>
<dbReference type="Gene3D" id="3.40.50.970">
    <property type="match status" value="1"/>
</dbReference>
<feature type="domain" description="Thiamine pyrophosphate enzyme central" evidence="3">
    <location>
        <begin position="13"/>
        <end position="77"/>
    </location>
</feature>
<dbReference type="InterPro" id="IPR011766">
    <property type="entry name" value="TPP_enzyme_TPP-bd"/>
</dbReference>
<dbReference type="Gene3D" id="3.40.50.1220">
    <property type="entry name" value="TPP-binding domain"/>
    <property type="match status" value="1"/>
</dbReference>
<dbReference type="SUPFAM" id="SSF52467">
    <property type="entry name" value="DHS-like NAD/FAD-binding domain"/>
    <property type="match status" value="1"/>
</dbReference>
<dbReference type="Proteomes" id="UP001500282">
    <property type="component" value="Unassembled WGS sequence"/>
</dbReference>
<dbReference type="Pfam" id="PF03752">
    <property type="entry name" value="ALF"/>
    <property type="match status" value="2"/>
</dbReference>
<dbReference type="SUPFAM" id="SSF52518">
    <property type="entry name" value="Thiamin diphosphate-binding fold (THDP-binding)"/>
    <property type="match status" value="1"/>
</dbReference>
<gene>
    <name evidence="5" type="ORF">GCM10009579_03880</name>
</gene>
<dbReference type="Pfam" id="PF00205">
    <property type="entry name" value="TPP_enzyme_M"/>
    <property type="match status" value="1"/>
</dbReference>
<dbReference type="InterPro" id="IPR012000">
    <property type="entry name" value="Thiamin_PyroP_enz_cen_dom"/>
</dbReference>
<reference evidence="5 6" key="1">
    <citation type="journal article" date="2019" name="Int. J. Syst. Evol. Microbiol.">
        <title>The Global Catalogue of Microorganisms (GCM) 10K type strain sequencing project: providing services to taxonomists for standard genome sequencing and annotation.</title>
        <authorList>
            <consortium name="The Broad Institute Genomics Platform"/>
            <consortium name="The Broad Institute Genome Sequencing Center for Infectious Disease"/>
            <person name="Wu L."/>
            <person name="Ma J."/>
        </authorList>
    </citation>
    <scope>NUCLEOTIDE SEQUENCE [LARGE SCALE GENOMIC DNA]</scope>
    <source>
        <strain evidence="5 6">JCM 11448</strain>
    </source>
</reference>
<comment type="caution">
    <text evidence="5">The sequence shown here is derived from an EMBL/GenBank/DDBJ whole genome shotgun (WGS) entry which is preliminary data.</text>
</comment>